<organism evidence="3 4">
    <name type="scientific">Willisornis vidua</name>
    <name type="common">Xingu scale-backed antbird</name>
    <dbReference type="NCBI Taxonomy" id="1566151"/>
    <lineage>
        <taxon>Eukaryota</taxon>
        <taxon>Metazoa</taxon>
        <taxon>Chordata</taxon>
        <taxon>Craniata</taxon>
        <taxon>Vertebrata</taxon>
        <taxon>Euteleostomi</taxon>
        <taxon>Archelosauria</taxon>
        <taxon>Archosauria</taxon>
        <taxon>Dinosauria</taxon>
        <taxon>Saurischia</taxon>
        <taxon>Theropoda</taxon>
        <taxon>Coelurosauria</taxon>
        <taxon>Aves</taxon>
        <taxon>Neognathae</taxon>
        <taxon>Neoaves</taxon>
        <taxon>Telluraves</taxon>
        <taxon>Australaves</taxon>
        <taxon>Passeriformes</taxon>
        <taxon>Thamnophilidae</taxon>
        <taxon>Willisornis</taxon>
    </lineage>
</organism>
<keyword evidence="4" id="KW-1185">Reference proteome</keyword>
<sequence>MLAETESPKKDTKKDAAVQVSGCTDCLSLELVPEDSVRGAYVRCKKVNNLLRLVVELKEEAESLRSMKESEREIDWWSCTLSTPKELQQETVKPCPSGHQADGAN</sequence>
<dbReference type="Proteomes" id="UP001145742">
    <property type="component" value="Unassembled WGS sequence"/>
</dbReference>
<comment type="caution">
    <text evidence="3">The sequence shown here is derived from an EMBL/GenBank/DDBJ whole genome shotgun (WGS) entry which is preliminary data.</text>
</comment>
<evidence type="ECO:0000313" key="3">
    <source>
        <dbReference type="EMBL" id="KAJ7427228.1"/>
    </source>
</evidence>
<gene>
    <name evidence="3" type="ORF">WISP_08875</name>
</gene>
<accession>A0ABQ9DXD8</accession>
<evidence type="ECO:0000256" key="2">
    <source>
        <dbReference type="SAM" id="MobiDB-lite"/>
    </source>
</evidence>
<feature type="region of interest" description="Disordered" evidence="2">
    <location>
        <begin position="86"/>
        <end position="105"/>
    </location>
</feature>
<evidence type="ECO:0000313" key="4">
    <source>
        <dbReference type="Proteomes" id="UP001145742"/>
    </source>
</evidence>
<proteinExistence type="predicted"/>
<feature type="coiled-coil region" evidence="1">
    <location>
        <begin position="47"/>
        <end position="74"/>
    </location>
</feature>
<name>A0ABQ9DXD8_9PASS</name>
<dbReference type="EMBL" id="WHWB01032014">
    <property type="protein sequence ID" value="KAJ7427228.1"/>
    <property type="molecule type" value="Genomic_DNA"/>
</dbReference>
<keyword evidence="1" id="KW-0175">Coiled coil</keyword>
<evidence type="ECO:0000256" key="1">
    <source>
        <dbReference type="SAM" id="Coils"/>
    </source>
</evidence>
<protein>
    <submittedName>
        <fullName evidence="3">Uncharacterized protein</fullName>
    </submittedName>
</protein>
<reference evidence="3" key="1">
    <citation type="submission" date="2019-10" db="EMBL/GenBank/DDBJ databases">
        <authorList>
            <person name="Soares A.E.R."/>
            <person name="Aleixo A."/>
            <person name="Schneider P."/>
            <person name="Miyaki C.Y."/>
            <person name="Schneider M.P."/>
            <person name="Mello C."/>
            <person name="Vasconcelos A.T.R."/>
        </authorList>
    </citation>
    <scope>NUCLEOTIDE SEQUENCE</scope>
    <source>
        <tissue evidence="3">Muscle</tissue>
    </source>
</reference>